<evidence type="ECO:0000313" key="7">
    <source>
        <dbReference type="EMBL" id="STZ07221.1"/>
    </source>
</evidence>
<dbReference type="OrthoDB" id="5671374at2"/>
<dbReference type="InterPro" id="IPR012327">
    <property type="entry name" value="MeTrfase_D12"/>
</dbReference>
<dbReference type="RefSeq" id="WP_029103205.1">
    <property type="nucleotide sequence ID" value="NZ_UGQB01000004.1"/>
</dbReference>
<keyword evidence="3 7" id="KW-0489">Methyltransferase</keyword>
<dbReference type="GO" id="GO:0009007">
    <property type="term" value="F:site-specific DNA-methyltransferase (adenine-specific) activity"/>
    <property type="evidence" value="ECO:0007669"/>
    <property type="project" value="UniProtKB-EC"/>
</dbReference>
<keyword evidence="4" id="KW-0808">Transferase</keyword>
<dbReference type="GO" id="GO:0032259">
    <property type="term" value="P:methylation"/>
    <property type="evidence" value="ECO:0007669"/>
    <property type="project" value="UniProtKB-KW"/>
</dbReference>
<dbReference type="Pfam" id="PF02086">
    <property type="entry name" value="MethyltransfD12"/>
    <property type="match status" value="1"/>
</dbReference>
<evidence type="ECO:0000256" key="1">
    <source>
        <dbReference type="ARBA" id="ARBA00006594"/>
    </source>
</evidence>
<evidence type="ECO:0000256" key="4">
    <source>
        <dbReference type="ARBA" id="ARBA00022679"/>
    </source>
</evidence>
<name>A0A378QXT8_9GAMM</name>
<evidence type="ECO:0000313" key="8">
    <source>
        <dbReference type="Proteomes" id="UP000254065"/>
    </source>
</evidence>
<dbReference type="Gene3D" id="3.40.50.150">
    <property type="entry name" value="Vaccinia Virus protein VP39"/>
    <property type="match status" value="1"/>
</dbReference>
<evidence type="ECO:0000256" key="6">
    <source>
        <dbReference type="ARBA" id="ARBA00047942"/>
    </source>
</evidence>
<dbReference type="EC" id="2.1.1.72" evidence="2"/>
<comment type="catalytic activity">
    <reaction evidence="6">
        <text>a 2'-deoxyadenosine in DNA + S-adenosyl-L-methionine = an N(6)-methyl-2'-deoxyadenosine in DNA + S-adenosyl-L-homocysteine + H(+)</text>
        <dbReference type="Rhea" id="RHEA:15197"/>
        <dbReference type="Rhea" id="RHEA-COMP:12418"/>
        <dbReference type="Rhea" id="RHEA-COMP:12419"/>
        <dbReference type="ChEBI" id="CHEBI:15378"/>
        <dbReference type="ChEBI" id="CHEBI:57856"/>
        <dbReference type="ChEBI" id="CHEBI:59789"/>
        <dbReference type="ChEBI" id="CHEBI:90615"/>
        <dbReference type="ChEBI" id="CHEBI:90616"/>
        <dbReference type="EC" id="2.1.1.72"/>
    </reaction>
</comment>
<evidence type="ECO:0000256" key="3">
    <source>
        <dbReference type="ARBA" id="ARBA00022603"/>
    </source>
</evidence>
<sequence>MTLNLLSQSKRFKTAPLPFVGQKRQFIGRFEKLLLNNIPNDGEGWTVIDVFGGSGLLAHNAKRLLPKTTVIYNDFDDYTNRLKHIPTTNALRQALSDILKHEPRSLKLSSTVKQQVLDIVKDFQSQGKFIDVQTIAGWLLFSGRQVADLDEFMAESTLYNRITKTDYELADGYLDGLVITCESFEQLLTKHQATPNCLLLLDPPYVCTTQSAYNLHERGGYFGMTKFLTLMHYVKPPYIFFSSTRSELLDYMSYVEQYEPHTWERIGGFERIVVKVTVNKGLGYEDNILAKF</sequence>
<proteinExistence type="inferred from homology"/>
<evidence type="ECO:0000256" key="2">
    <source>
        <dbReference type="ARBA" id="ARBA00011900"/>
    </source>
</evidence>
<dbReference type="EMBL" id="UGQB01000004">
    <property type="protein sequence ID" value="STZ07221.1"/>
    <property type="molecule type" value="Genomic_DNA"/>
</dbReference>
<organism evidence="7 8">
    <name type="scientific">Moraxella caprae</name>
    <dbReference type="NCBI Taxonomy" id="90240"/>
    <lineage>
        <taxon>Bacteria</taxon>
        <taxon>Pseudomonadati</taxon>
        <taxon>Pseudomonadota</taxon>
        <taxon>Gammaproteobacteria</taxon>
        <taxon>Moraxellales</taxon>
        <taxon>Moraxellaceae</taxon>
        <taxon>Moraxella</taxon>
    </lineage>
</organism>
<accession>A0A378QXT8</accession>
<dbReference type="Proteomes" id="UP000254065">
    <property type="component" value="Unassembled WGS sequence"/>
</dbReference>
<dbReference type="AlphaFoldDB" id="A0A378QXT8"/>
<comment type="similarity">
    <text evidence="1">Belongs to the N(4)/N(6)-methyltransferase family.</text>
</comment>
<dbReference type="InterPro" id="IPR023095">
    <property type="entry name" value="Ade_MeTrfase_dom_2"/>
</dbReference>
<keyword evidence="5" id="KW-0949">S-adenosyl-L-methionine</keyword>
<dbReference type="InterPro" id="IPR029063">
    <property type="entry name" value="SAM-dependent_MTases_sf"/>
</dbReference>
<dbReference type="SUPFAM" id="SSF53335">
    <property type="entry name" value="S-adenosyl-L-methionine-dependent methyltransferases"/>
    <property type="match status" value="1"/>
</dbReference>
<gene>
    <name evidence="7" type="ORF">NCTC12877_00176</name>
</gene>
<reference evidence="7 8" key="1">
    <citation type="submission" date="2018-06" db="EMBL/GenBank/DDBJ databases">
        <authorList>
            <consortium name="Pathogen Informatics"/>
            <person name="Doyle S."/>
        </authorList>
    </citation>
    <scope>NUCLEOTIDE SEQUENCE [LARGE SCALE GENOMIC DNA]</scope>
    <source>
        <strain evidence="7 8">NCTC12877</strain>
    </source>
</reference>
<keyword evidence="8" id="KW-1185">Reference proteome</keyword>
<protein>
    <recommendedName>
        <fullName evidence="2">site-specific DNA-methyltransferase (adenine-specific)</fullName>
        <ecNumber evidence="2">2.1.1.72</ecNumber>
    </recommendedName>
</protein>
<dbReference type="Gene3D" id="1.10.1020.10">
    <property type="entry name" value="Adenine-specific Methyltransferase, Domain 2"/>
    <property type="match status" value="1"/>
</dbReference>
<dbReference type="GO" id="GO:0009307">
    <property type="term" value="P:DNA restriction-modification system"/>
    <property type="evidence" value="ECO:0007669"/>
    <property type="project" value="InterPro"/>
</dbReference>
<evidence type="ECO:0000256" key="5">
    <source>
        <dbReference type="ARBA" id="ARBA00022691"/>
    </source>
</evidence>
<dbReference type="REBASE" id="405015">
    <property type="entry name" value="M.Mca12877ORF176P"/>
</dbReference>